<dbReference type="Ensembl" id="ENSLLTT00000005652.1">
    <property type="protein sequence ID" value="ENSLLTP00000005434.1"/>
    <property type="gene ID" value="ENSLLTG00000003387.1"/>
</dbReference>
<dbReference type="GO" id="GO:0016020">
    <property type="term" value="C:membrane"/>
    <property type="evidence" value="ECO:0007669"/>
    <property type="project" value="UniProtKB-SubCell"/>
</dbReference>
<reference evidence="9" key="1">
    <citation type="submission" date="2025-08" db="UniProtKB">
        <authorList>
            <consortium name="Ensembl"/>
        </authorList>
    </citation>
    <scope>IDENTIFICATION</scope>
</reference>
<evidence type="ECO:0000256" key="4">
    <source>
        <dbReference type="ARBA" id="ARBA00023136"/>
    </source>
</evidence>
<accession>A0A8C5WQG3</accession>
<dbReference type="InterPro" id="IPR004853">
    <property type="entry name" value="Sugar_P_trans_dom"/>
</dbReference>
<feature type="transmembrane region" description="Helical" evidence="6">
    <location>
        <begin position="123"/>
        <end position="139"/>
    </location>
</feature>
<evidence type="ECO:0000259" key="8">
    <source>
        <dbReference type="Pfam" id="PF03151"/>
    </source>
</evidence>
<feature type="signal peptide" evidence="7">
    <location>
        <begin position="1"/>
        <end position="30"/>
    </location>
</feature>
<gene>
    <name evidence="9" type="primary">SLC35C2</name>
</gene>
<evidence type="ECO:0000256" key="3">
    <source>
        <dbReference type="ARBA" id="ARBA00022989"/>
    </source>
</evidence>
<dbReference type="InterPro" id="IPR050186">
    <property type="entry name" value="TPT_transporter"/>
</dbReference>
<feature type="transmembrane region" description="Helical" evidence="6">
    <location>
        <begin position="200"/>
        <end position="221"/>
    </location>
</feature>
<keyword evidence="4 6" id="KW-0472">Membrane</keyword>
<sequence>PRVPPFRAELRLPLFMTLLHLLVTLSRSRAGQALLRRRPATRRRRRRVAARLLPWPAYLRQVGPTGERGASGPCPGSALRRALTPPPPPSVSCQRAALVLVVLLIAGGLFLFTYKATQFEAEGFAMVLGASFLGGVRWTRTQILLQKEELGLQNPIDTMFHLQPAMFLSLFPLFAVFEGLPLSASEKLFRFHEEQLLLELLGKLALGGVLAFGLGFSEFLLVSRTSSLTFSISGIFKEVFTLFLAAHLMGDQLTILNWLGFAVCLLGISLHVALKALEGSKGTKHPEVPGSAADLELFLLLDSQEEVEEEEEVAEKAPLC</sequence>
<comment type="subcellular location">
    <subcellularLocation>
        <location evidence="1">Membrane</location>
        <topology evidence="1">Multi-pass membrane protein</topology>
    </subcellularLocation>
</comment>
<keyword evidence="2 6" id="KW-0812">Transmembrane</keyword>
<organism evidence="9 10">
    <name type="scientific">Laticauda laticaudata</name>
    <name type="common">Blue-ringed sea krait</name>
    <name type="synonym">Blue-lipped sea krait</name>
    <dbReference type="NCBI Taxonomy" id="8630"/>
    <lineage>
        <taxon>Eukaryota</taxon>
        <taxon>Metazoa</taxon>
        <taxon>Chordata</taxon>
        <taxon>Craniata</taxon>
        <taxon>Vertebrata</taxon>
        <taxon>Euteleostomi</taxon>
        <taxon>Lepidosauria</taxon>
        <taxon>Squamata</taxon>
        <taxon>Bifurcata</taxon>
        <taxon>Unidentata</taxon>
        <taxon>Episquamata</taxon>
        <taxon>Toxicofera</taxon>
        <taxon>Serpentes</taxon>
        <taxon>Colubroidea</taxon>
        <taxon>Elapidae</taxon>
        <taxon>Laticaudinae</taxon>
        <taxon>Laticauda</taxon>
    </lineage>
</organism>
<feature type="region of interest" description="Disordered" evidence="5">
    <location>
        <begin position="64"/>
        <end position="85"/>
    </location>
</feature>
<feature type="domain" description="Sugar phosphate transporter" evidence="8">
    <location>
        <begin position="96"/>
        <end position="270"/>
    </location>
</feature>
<reference evidence="9" key="2">
    <citation type="submission" date="2025-09" db="UniProtKB">
        <authorList>
            <consortium name="Ensembl"/>
        </authorList>
    </citation>
    <scope>IDENTIFICATION</scope>
</reference>
<dbReference type="PANTHER" id="PTHR11132">
    <property type="entry name" value="SOLUTE CARRIER FAMILY 35"/>
    <property type="match status" value="1"/>
</dbReference>
<keyword evidence="7" id="KW-0732">Signal</keyword>
<evidence type="ECO:0000256" key="7">
    <source>
        <dbReference type="SAM" id="SignalP"/>
    </source>
</evidence>
<dbReference type="Proteomes" id="UP000694406">
    <property type="component" value="Unplaced"/>
</dbReference>
<evidence type="ECO:0000256" key="1">
    <source>
        <dbReference type="ARBA" id="ARBA00004141"/>
    </source>
</evidence>
<feature type="transmembrane region" description="Helical" evidence="6">
    <location>
        <begin position="255"/>
        <end position="274"/>
    </location>
</feature>
<evidence type="ECO:0000313" key="10">
    <source>
        <dbReference type="Proteomes" id="UP000694406"/>
    </source>
</evidence>
<feature type="transmembrane region" description="Helical" evidence="6">
    <location>
        <begin position="96"/>
        <end position="117"/>
    </location>
</feature>
<name>A0A8C5WQG3_LATLA</name>
<protein>
    <submittedName>
        <fullName evidence="9">Solute carrier family 35 member C2</fullName>
    </submittedName>
</protein>
<proteinExistence type="predicted"/>
<keyword evidence="10" id="KW-1185">Reference proteome</keyword>
<keyword evidence="3 6" id="KW-1133">Transmembrane helix</keyword>
<evidence type="ECO:0000313" key="9">
    <source>
        <dbReference type="Ensembl" id="ENSLLTP00000005434.1"/>
    </source>
</evidence>
<feature type="chain" id="PRO_5034555621" evidence="7">
    <location>
        <begin position="31"/>
        <end position="320"/>
    </location>
</feature>
<evidence type="ECO:0000256" key="2">
    <source>
        <dbReference type="ARBA" id="ARBA00022692"/>
    </source>
</evidence>
<dbReference type="GeneTree" id="ENSGT00510000048078"/>
<evidence type="ECO:0000256" key="5">
    <source>
        <dbReference type="SAM" id="MobiDB-lite"/>
    </source>
</evidence>
<feature type="transmembrane region" description="Helical" evidence="6">
    <location>
        <begin position="160"/>
        <end position="180"/>
    </location>
</feature>
<dbReference type="Pfam" id="PF03151">
    <property type="entry name" value="TPT"/>
    <property type="match status" value="1"/>
</dbReference>
<evidence type="ECO:0000256" key="6">
    <source>
        <dbReference type="SAM" id="Phobius"/>
    </source>
</evidence>
<dbReference type="AlphaFoldDB" id="A0A8C5WQG3"/>